<dbReference type="InterPro" id="IPR000276">
    <property type="entry name" value="GPCR_Rhodpsn"/>
</dbReference>
<dbReference type="PROSITE" id="PS50262">
    <property type="entry name" value="G_PROTEIN_RECEP_F1_2"/>
    <property type="match status" value="1"/>
</dbReference>
<dbReference type="Gene3D" id="1.20.1070.10">
    <property type="entry name" value="Rhodopsin 7-helix transmembrane proteins"/>
    <property type="match status" value="1"/>
</dbReference>
<evidence type="ECO:0000259" key="9">
    <source>
        <dbReference type="PROSITE" id="PS50262"/>
    </source>
</evidence>
<feature type="domain" description="G-protein coupled receptors family 1 profile" evidence="9">
    <location>
        <begin position="48"/>
        <end position="321"/>
    </location>
</feature>
<evidence type="ECO:0000313" key="10">
    <source>
        <dbReference type="EMBL" id="OWA50759.1"/>
    </source>
</evidence>
<dbReference type="Pfam" id="PF00001">
    <property type="entry name" value="7tm_1"/>
    <property type="match status" value="1"/>
</dbReference>
<evidence type="ECO:0000256" key="6">
    <source>
        <dbReference type="ARBA" id="ARBA00023170"/>
    </source>
</evidence>
<feature type="transmembrane region" description="Helical" evidence="8">
    <location>
        <begin position="147"/>
        <end position="168"/>
    </location>
</feature>
<feature type="transmembrane region" description="Helical" evidence="8">
    <location>
        <begin position="35"/>
        <end position="57"/>
    </location>
</feature>
<evidence type="ECO:0000256" key="5">
    <source>
        <dbReference type="ARBA" id="ARBA00023136"/>
    </source>
</evidence>
<evidence type="ECO:0000256" key="2">
    <source>
        <dbReference type="ARBA" id="ARBA00022692"/>
    </source>
</evidence>
<dbReference type="OrthoDB" id="9990906at2759"/>
<protein>
    <recommendedName>
        <fullName evidence="9">G-protein coupled receptors family 1 profile domain-containing protein</fullName>
    </recommendedName>
</protein>
<feature type="transmembrane region" description="Helical" evidence="8">
    <location>
        <begin position="267"/>
        <end position="289"/>
    </location>
</feature>
<organism evidence="10 11">
    <name type="scientific">Hypsibius exemplaris</name>
    <name type="common">Freshwater tardigrade</name>
    <dbReference type="NCBI Taxonomy" id="2072580"/>
    <lineage>
        <taxon>Eukaryota</taxon>
        <taxon>Metazoa</taxon>
        <taxon>Ecdysozoa</taxon>
        <taxon>Tardigrada</taxon>
        <taxon>Eutardigrada</taxon>
        <taxon>Parachela</taxon>
        <taxon>Hypsibioidea</taxon>
        <taxon>Hypsibiidae</taxon>
        <taxon>Hypsibius</taxon>
    </lineage>
</organism>
<dbReference type="PANTHER" id="PTHR24243:SF208">
    <property type="entry name" value="PYROKININ-1 RECEPTOR"/>
    <property type="match status" value="1"/>
</dbReference>
<name>A0A9X6NCB3_HYPEX</name>
<proteinExistence type="predicted"/>
<keyword evidence="6" id="KW-0675">Receptor</keyword>
<evidence type="ECO:0000313" key="11">
    <source>
        <dbReference type="Proteomes" id="UP000192578"/>
    </source>
</evidence>
<keyword evidence="11" id="KW-1185">Reference proteome</keyword>
<dbReference type="SUPFAM" id="SSF81321">
    <property type="entry name" value="Family A G protein-coupled receptor-like"/>
    <property type="match status" value="1"/>
</dbReference>
<dbReference type="GO" id="GO:0004930">
    <property type="term" value="F:G protein-coupled receptor activity"/>
    <property type="evidence" value="ECO:0007669"/>
    <property type="project" value="UniProtKB-KW"/>
</dbReference>
<sequence>MSDFYNNLTIHQMNVSTQNTSDNLTSSTAVWGSSASFSLTILLITVLANLFVLSAFVCHKSLQTPFHVYLINLLVTYLAYAVLFMPLEVITNLYTTWWLGSAVCTYSIYGIWVFQAGMINSHLLITINRIWAVTFPHSYRLRHTGRVALLSVAGMWICLHCALLPGIILDAMYYRLPEDRTGCMINTNDTLGGWSMAVQIVIYDVPDAIILLAYPIICYQTFVARRARLKHMRVSHLSSVGTVQRPHSVGPSEQPAPRLAPKGAGHAFTLLTVMTFCILLCYFPNQVYYTAIIFYQDNWPGFFRISCILFDLAGVIDPLFAVLTFRSLRSKLRRLFRYSK</sequence>
<dbReference type="PANTHER" id="PTHR24243">
    <property type="entry name" value="G-PROTEIN COUPLED RECEPTOR"/>
    <property type="match status" value="1"/>
</dbReference>
<evidence type="ECO:0000256" key="8">
    <source>
        <dbReference type="SAM" id="Phobius"/>
    </source>
</evidence>
<evidence type="ECO:0000256" key="3">
    <source>
        <dbReference type="ARBA" id="ARBA00022989"/>
    </source>
</evidence>
<evidence type="ECO:0000256" key="4">
    <source>
        <dbReference type="ARBA" id="ARBA00023040"/>
    </source>
</evidence>
<reference evidence="11" key="1">
    <citation type="submission" date="2017-01" db="EMBL/GenBank/DDBJ databases">
        <title>Comparative genomics of anhydrobiosis in the tardigrade Hypsibius dujardini.</title>
        <authorList>
            <person name="Yoshida Y."/>
            <person name="Koutsovoulos G."/>
            <person name="Laetsch D."/>
            <person name="Stevens L."/>
            <person name="Kumar S."/>
            <person name="Horikawa D."/>
            <person name="Ishino K."/>
            <person name="Komine S."/>
            <person name="Tomita M."/>
            <person name="Blaxter M."/>
            <person name="Arakawa K."/>
        </authorList>
    </citation>
    <scope>NUCLEOTIDE SEQUENCE [LARGE SCALE GENOMIC DNA]</scope>
    <source>
        <strain evidence="11">Z151</strain>
    </source>
</reference>
<keyword evidence="7" id="KW-0807">Transducer</keyword>
<dbReference type="AlphaFoldDB" id="A0A9X6NCB3"/>
<dbReference type="InterPro" id="IPR017452">
    <property type="entry name" value="GPCR_Rhodpsn_7TM"/>
</dbReference>
<feature type="transmembrane region" description="Helical" evidence="8">
    <location>
        <begin position="301"/>
        <end position="325"/>
    </location>
</feature>
<keyword evidence="3 8" id="KW-1133">Transmembrane helix</keyword>
<feature type="transmembrane region" description="Helical" evidence="8">
    <location>
        <begin position="107"/>
        <end position="127"/>
    </location>
</feature>
<dbReference type="PRINTS" id="PR00237">
    <property type="entry name" value="GPCRRHODOPSN"/>
</dbReference>
<keyword evidence="2 8" id="KW-0812">Transmembrane</keyword>
<feature type="transmembrane region" description="Helical" evidence="8">
    <location>
        <begin position="69"/>
        <end position="87"/>
    </location>
</feature>
<comment type="caution">
    <text evidence="10">The sequence shown here is derived from an EMBL/GenBank/DDBJ whole genome shotgun (WGS) entry which is preliminary data.</text>
</comment>
<dbReference type="EMBL" id="MTYJ01000202">
    <property type="protein sequence ID" value="OWA50759.1"/>
    <property type="molecule type" value="Genomic_DNA"/>
</dbReference>
<dbReference type="Proteomes" id="UP000192578">
    <property type="component" value="Unassembled WGS sequence"/>
</dbReference>
<evidence type="ECO:0000256" key="1">
    <source>
        <dbReference type="ARBA" id="ARBA00004141"/>
    </source>
</evidence>
<feature type="transmembrane region" description="Helical" evidence="8">
    <location>
        <begin position="200"/>
        <end position="223"/>
    </location>
</feature>
<keyword evidence="4" id="KW-0297">G-protein coupled receptor</keyword>
<evidence type="ECO:0000256" key="7">
    <source>
        <dbReference type="ARBA" id="ARBA00023224"/>
    </source>
</evidence>
<gene>
    <name evidence="10" type="ORF">BV898_15265</name>
</gene>
<comment type="subcellular location">
    <subcellularLocation>
        <location evidence="1">Membrane</location>
        <topology evidence="1">Multi-pass membrane protein</topology>
    </subcellularLocation>
</comment>
<dbReference type="CDD" id="cd00637">
    <property type="entry name" value="7tm_classA_rhodopsin-like"/>
    <property type="match status" value="1"/>
</dbReference>
<accession>A0A9X6NCB3</accession>
<keyword evidence="5 8" id="KW-0472">Membrane</keyword>
<dbReference type="GO" id="GO:0016020">
    <property type="term" value="C:membrane"/>
    <property type="evidence" value="ECO:0007669"/>
    <property type="project" value="UniProtKB-SubCell"/>
</dbReference>